<dbReference type="Proteomes" id="UP000824890">
    <property type="component" value="Unassembled WGS sequence"/>
</dbReference>
<organism evidence="2 3">
    <name type="scientific">Brassica napus</name>
    <name type="common">Rape</name>
    <dbReference type="NCBI Taxonomy" id="3708"/>
    <lineage>
        <taxon>Eukaryota</taxon>
        <taxon>Viridiplantae</taxon>
        <taxon>Streptophyta</taxon>
        <taxon>Embryophyta</taxon>
        <taxon>Tracheophyta</taxon>
        <taxon>Spermatophyta</taxon>
        <taxon>Magnoliopsida</taxon>
        <taxon>eudicotyledons</taxon>
        <taxon>Gunneridae</taxon>
        <taxon>Pentapetalae</taxon>
        <taxon>rosids</taxon>
        <taxon>malvids</taxon>
        <taxon>Brassicales</taxon>
        <taxon>Brassicaceae</taxon>
        <taxon>Brassiceae</taxon>
        <taxon>Brassica</taxon>
    </lineage>
</organism>
<keyword evidence="3" id="KW-1185">Reference proteome</keyword>
<feature type="compositionally biased region" description="Basic and acidic residues" evidence="1">
    <location>
        <begin position="1"/>
        <end position="11"/>
    </location>
</feature>
<feature type="compositionally biased region" description="Polar residues" evidence="1">
    <location>
        <begin position="12"/>
        <end position="23"/>
    </location>
</feature>
<feature type="compositionally biased region" description="Polar residues" evidence="1">
    <location>
        <begin position="352"/>
        <end position="363"/>
    </location>
</feature>
<evidence type="ECO:0000256" key="1">
    <source>
        <dbReference type="SAM" id="MobiDB-lite"/>
    </source>
</evidence>
<feature type="region of interest" description="Disordered" evidence="1">
    <location>
        <begin position="339"/>
        <end position="363"/>
    </location>
</feature>
<comment type="caution">
    <text evidence="2">The sequence shown here is derived from an EMBL/GenBank/DDBJ whole genome shotgun (WGS) entry which is preliminary data.</text>
</comment>
<evidence type="ECO:0000313" key="3">
    <source>
        <dbReference type="Proteomes" id="UP000824890"/>
    </source>
</evidence>
<reference evidence="2 3" key="1">
    <citation type="submission" date="2021-05" db="EMBL/GenBank/DDBJ databases">
        <title>Genome Assembly of Synthetic Allotetraploid Brassica napus Reveals Homoeologous Exchanges between Subgenomes.</title>
        <authorList>
            <person name="Davis J.T."/>
        </authorList>
    </citation>
    <scope>NUCLEOTIDE SEQUENCE [LARGE SCALE GENOMIC DNA]</scope>
    <source>
        <strain evidence="3">cv. Da-Ae</strain>
        <tissue evidence="2">Seedling</tissue>
    </source>
</reference>
<feature type="region of interest" description="Disordered" evidence="1">
    <location>
        <begin position="1"/>
        <end position="36"/>
    </location>
</feature>
<protein>
    <recommendedName>
        <fullName evidence="4">Protein WAVE</fullName>
    </recommendedName>
</protein>
<evidence type="ECO:0008006" key="4">
    <source>
        <dbReference type="Google" id="ProtNLM"/>
    </source>
</evidence>
<evidence type="ECO:0000313" key="2">
    <source>
        <dbReference type="EMBL" id="KAH0859824.1"/>
    </source>
</evidence>
<accession>A0ABQ7XV55</accession>
<gene>
    <name evidence="2" type="ORF">HID58_088085</name>
</gene>
<proteinExistence type="predicted"/>
<sequence length="363" mass="41087">MVYPHVEKETEQAIQATEDNSYHQSRKYSPVRGPDHMKKVMSSKKLQAEVDRHDKVFGKRLSTIHTCNPLLVQQRPLTIPTQRRRGGEENEKQAEYISPPYTKSRRHHPYESSHRRLLMKINFGTYQEVNSPSLIQQKKCYVSNLALAQHESTHQTREQILEDINKATQQYLSCDDPTKAAVRRLRVLVSETQGQVEETVESMLAITNPTGLATHQGLSYGRLHNATLQYLRCTDPTEEKLDNAEYLKGMPKEVAAGIIAANTSAPLAPDTSLSAETVDQRITSLSSQIVSSPPEGLQRTKTRTRQNNERCLIVMFHHEEEEDFPNVLLGASSRKRNISTMKFSPARRNSTEKATSQNQAAIA</sequence>
<name>A0ABQ7XV55_BRANA</name>
<dbReference type="EMBL" id="JAGKQM010000019">
    <property type="protein sequence ID" value="KAH0859824.1"/>
    <property type="molecule type" value="Genomic_DNA"/>
</dbReference>